<evidence type="ECO:0000256" key="3">
    <source>
        <dbReference type="ARBA" id="ARBA00022692"/>
    </source>
</evidence>
<comment type="caution">
    <text evidence="9">The sequence shown here is derived from an EMBL/GenBank/DDBJ whole genome shotgun (WGS) entry which is preliminary data.</text>
</comment>
<keyword evidence="10" id="KW-1185">Reference proteome</keyword>
<dbReference type="Proteomes" id="UP000591131">
    <property type="component" value="Unassembled WGS sequence"/>
</dbReference>
<name>A0A7J6MFF5_PERCH</name>
<feature type="region of interest" description="Disordered" evidence="6">
    <location>
        <begin position="1006"/>
        <end position="1037"/>
    </location>
</feature>
<feature type="transmembrane region" description="Helical" evidence="7">
    <location>
        <begin position="222"/>
        <end position="243"/>
    </location>
</feature>
<feature type="transmembrane region" description="Helical" evidence="7">
    <location>
        <begin position="39"/>
        <end position="60"/>
    </location>
</feature>
<dbReference type="InterPro" id="IPR039797">
    <property type="entry name" value="Pecanex"/>
</dbReference>
<evidence type="ECO:0000256" key="2">
    <source>
        <dbReference type="ARBA" id="ARBA00010170"/>
    </source>
</evidence>
<dbReference type="GO" id="GO:0016020">
    <property type="term" value="C:membrane"/>
    <property type="evidence" value="ECO:0007669"/>
    <property type="project" value="UniProtKB-SubCell"/>
</dbReference>
<keyword evidence="5 7" id="KW-0472">Membrane</keyword>
<evidence type="ECO:0000313" key="10">
    <source>
        <dbReference type="Proteomes" id="UP000591131"/>
    </source>
</evidence>
<feature type="domain" description="Pecanex C-terminal" evidence="8">
    <location>
        <begin position="857"/>
        <end position="952"/>
    </location>
</feature>
<dbReference type="Pfam" id="PF05041">
    <property type="entry name" value="Pecanex_C"/>
    <property type="match status" value="1"/>
</dbReference>
<evidence type="ECO:0000256" key="5">
    <source>
        <dbReference type="ARBA" id="ARBA00023136"/>
    </source>
</evidence>
<feature type="transmembrane region" description="Helical" evidence="7">
    <location>
        <begin position="137"/>
        <end position="154"/>
    </location>
</feature>
<feature type="compositionally biased region" description="Low complexity" evidence="6">
    <location>
        <begin position="1006"/>
        <end position="1024"/>
    </location>
</feature>
<dbReference type="EMBL" id="JAAPAO010000154">
    <property type="protein sequence ID" value="KAF4670319.1"/>
    <property type="molecule type" value="Genomic_DNA"/>
</dbReference>
<feature type="transmembrane region" description="Helical" evidence="7">
    <location>
        <begin position="72"/>
        <end position="93"/>
    </location>
</feature>
<gene>
    <name evidence="9" type="primary">PCNXL4</name>
    <name evidence="9" type="ORF">FOL47_002089</name>
</gene>
<feature type="compositionally biased region" description="Polar residues" evidence="6">
    <location>
        <begin position="1025"/>
        <end position="1037"/>
    </location>
</feature>
<protein>
    <submittedName>
        <fullName evidence="9">Pecanex-like 4</fullName>
    </submittedName>
</protein>
<dbReference type="InterPro" id="IPR007735">
    <property type="entry name" value="Pecanex_C"/>
</dbReference>
<evidence type="ECO:0000256" key="7">
    <source>
        <dbReference type="SAM" id="Phobius"/>
    </source>
</evidence>
<feature type="transmembrane region" description="Helical" evidence="7">
    <location>
        <begin position="276"/>
        <end position="301"/>
    </location>
</feature>
<feature type="transmembrane region" description="Helical" evidence="7">
    <location>
        <begin position="313"/>
        <end position="333"/>
    </location>
</feature>
<evidence type="ECO:0000256" key="4">
    <source>
        <dbReference type="ARBA" id="ARBA00022989"/>
    </source>
</evidence>
<dbReference type="PANTHER" id="PTHR12372:SF6">
    <property type="entry name" value="PECANEX-LIKE PROTEIN 4"/>
    <property type="match status" value="1"/>
</dbReference>
<comment type="subcellular location">
    <subcellularLocation>
        <location evidence="1">Membrane</location>
        <topology evidence="1">Multi-pass membrane protein</topology>
    </subcellularLocation>
</comment>
<dbReference type="OrthoDB" id="313580at2759"/>
<dbReference type="PANTHER" id="PTHR12372">
    <property type="entry name" value="PECANEX"/>
    <property type="match status" value="1"/>
</dbReference>
<keyword evidence="4 7" id="KW-1133">Transmembrane helix</keyword>
<feature type="transmembrane region" description="Helical" evidence="7">
    <location>
        <begin position="160"/>
        <end position="179"/>
    </location>
</feature>
<evidence type="ECO:0000256" key="1">
    <source>
        <dbReference type="ARBA" id="ARBA00004141"/>
    </source>
</evidence>
<feature type="transmembrane region" description="Helical" evidence="7">
    <location>
        <begin position="199"/>
        <end position="216"/>
    </location>
</feature>
<evidence type="ECO:0000259" key="8">
    <source>
        <dbReference type="Pfam" id="PF05041"/>
    </source>
</evidence>
<accession>A0A7J6MFF5</accession>
<evidence type="ECO:0000313" key="9">
    <source>
        <dbReference type="EMBL" id="KAF4670319.1"/>
    </source>
</evidence>
<feature type="transmembrane region" description="Helical" evidence="7">
    <location>
        <begin position="250"/>
        <end position="270"/>
    </location>
</feature>
<reference evidence="9 10" key="1">
    <citation type="submission" date="2020-04" db="EMBL/GenBank/DDBJ databases">
        <title>Perkinsus chesapeaki whole genome sequence.</title>
        <authorList>
            <person name="Bogema D.R."/>
        </authorList>
    </citation>
    <scope>NUCLEOTIDE SEQUENCE [LARGE SCALE GENOMIC DNA]</scope>
    <source>
        <strain evidence="9">ATCC PRA-425</strain>
    </source>
</reference>
<proteinExistence type="inferred from homology"/>
<feature type="transmembrane region" description="Helical" evidence="7">
    <location>
        <begin position="339"/>
        <end position="355"/>
    </location>
</feature>
<sequence>MSPRAGSLLEDAHASFALRQYFFNTLLGGLRPPSSGHCWLLAFVVQFVVYFGPLVGLVVARQMASGLDCWQLAAVFATWGVVCVLLVAMLNAAVGKRKVPGSTMATGLFWNDYDAGEVTSTCLAALAWGLRFNGSSMWLRLPLVFINFGLLAWVSVKGLLYFILSAISVATIAGCSLLYGWPVRELAPRVCPGMTDSALSRSLTILPLLVCGFVAVEVGNDVLGLIVYAGLAACPVLWAVGLLPPFEDALLWLIEFAAYYFCGAVNPLPIVPLALVAPLAFLLVDVHLVLLSFTGVCIGLLPPLRSRCPLEAIARHLLLCSAGIGIGFTLHFVVDPVPLVWWAAAGLGLAQVVLLGSAHIGLRYLATFFMFVSLVLVLAVDEATDSWYISWLSLRHFISATSGCRGVPFGLSVAVVGIFLVIRYDTEDPDGLPEVPVLLMVADFALEKLLTISRGVWFGAALVYHSFRSPKQAHRGQEVSACLAPVMLPVACLVSNDNTPLPLFTAPLFAFRPWLPAHVPLATGNETVVGLQGLLCRSLVTNGGLVKSLGRLFLREDLLLFREPEEGMLFIGKVTKRWYGGCTVELRFSELADQTSCHQAEARAVDAAFAGNRSVWALRPLSEALTVGQYQYTRMSLAGVVNSEGCLRAIWRGFGMVLLVMLKRLEDTFEVNIEDMSFFERALRYFPNELANNIGIEIVESDPALHCRQEDPAVPPQRAEISIQDDLDALLEDVLPLPGGVDSNGSAMEESNPITADSLSVMPSDKLSRLWLMLFSSKARLPDRFGADPVAGGSALVGKAWTENIESSYASVLDEAFERGCVLGLETFITTGSEHVPLGDSIDFVEDCERSVKFVGDAGGASWAEAMSKGIPTLCSLLVSANNRVDGFIRLVWKEASSVGVARMNKTAFDAIQSATALDLTYFANSDDERYGIQQHEEMLRNLIVQLNEYPVETGFVLRGCLTAVGLTKVFAMVSIREIPLLVEPFLLLGKDSVISTTQSLGDSQLKLRLPSSPLSPSCKGSSPVSNSTAADGSKSAVSSGSFNLDSSLFDFDRCQSPKESDLLAASEYLKTSLQDLEDSVSSISTTADNATKPSTGLTLPLGDLATPDLSFFADEESLTDAVRPLLESSTNKRVMLAVHARLMSMPPSANWIIDQLSNASRILLVISPTSTSLNDIRCAVCVAVMRTEEEADYLCTPGRLGSRVTVTSFFNPVLPGTNDLVSIPGSKDLMQIDEICEMPDGTPSICGVMALGDVKMLLPQDEAECQARVLMVKRCHKLGARCSLKLKAYFDTVLGHDGAVEHVLMLPLKARCTARRGVPPKTGFVVFRQPTDAMLARALGSEQIVEPEASIKVETFDGM</sequence>
<keyword evidence="3 7" id="KW-0812">Transmembrane</keyword>
<organism evidence="9 10">
    <name type="scientific">Perkinsus chesapeaki</name>
    <name type="common">Clam parasite</name>
    <name type="synonym">Perkinsus andrewsi</name>
    <dbReference type="NCBI Taxonomy" id="330153"/>
    <lineage>
        <taxon>Eukaryota</taxon>
        <taxon>Sar</taxon>
        <taxon>Alveolata</taxon>
        <taxon>Perkinsozoa</taxon>
        <taxon>Perkinsea</taxon>
        <taxon>Perkinsida</taxon>
        <taxon>Perkinsidae</taxon>
        <taxon>Perkinsus</taxon>
    </lineage>
</organism>
<comment type="similarity">
    <text evidence="2">Belongs to the pecanex family.</text>
</comment>
<evidence type="ECO:0000256" key="6">
    <source>
        <dbReference type="SAM" id="MobiDB-lite"/>
    </source>
</evidence>